<dbReference type="PANTHER" id="PTHR31642">
    <property type="entry name" value="TRICHOTHECENE 3-O-ACETYLTRANSFERASE"/>
    <property type="match status" value="1"/>
</dbReference>
<dbReference type="PANTHER" id="PTHR31642:SF26">
    <property type="entry name" value="HXXXD-TYPE ACYL-TRANSFERASE FAMILY PROTEIN"/>
    <property type="match status" value="1"/>
</dbReference>
<name>A0AAW2KZV4_SESRA</name>
<proteinExistence type="inferred from homology"/>
<protein>
    <submittedName>
        <fullName evidence="2">Protein ECERIFERUM 26-like</fullName>
    </submittedName>
</protein>
<evidence type="ECO:0000313" key="2">
    <source>
        <dbReference type="EMBL" id="KAL0312057.1"/>
    </source>
</evidence>
<reference evidence="2" key="2">
    <citation type="journal article" date="2024" name="Plant">
        <title>Genomic evolution and insights into agronomic trait innovations of Sesamum species.</title>
        <authorList>
            <person name="Miao H."/>
            <person name="Wang L."/>
            <person name="Qu L."/>
            <person name="Liu H."/>
            <person name="Sun Y."/>
            <person name="Le M."/>
            <person name="Wang Q."/>
            <person name="Wei S."/>
            <person name="Zheng Y."/>
            <person name="Lin W."/>
            <person name="Duan Y."/>
            <person name="Cao H."/>
            <person name="Xiong S."/>
            <person name="Wang X."/>
            <person name="Wei L."/>
            <person name="Li C."/>
            <person name="Ma Q."/>
            <person name="Ju M."/>
            <person name="Zhao R."/>
            <person name="Li G."/>
            <person name="Mu C."/>
            <person name="Tian Q."/>
            <person name="Mei H."/>
            <person name="Zhang T."/>
            <person name="Gao T."/>
            <person name="Zhang H."/>
        </authorList>
    </citation>
    <scope>NUCLEOTIDE SEQUENCE</scope>
    <source>
        <strain evidence="2">G02</strain>
    </source>
</reference>
<gene>
    <name evidence="2" type="ORF">Sradi_5605000</name>
</gene>
<dbReference type="InterPro" id="IPR023213">
    <property type="entry name" value="CAT-like_dom_sf"/>
</dbReference>
<dbReference type="GO" id="GO:0016747">
    <property type="term" value="F:acyltransferase activity, transferring groups other than amino-acyl groups"/>
    <property type="evidence" value="ECO:0007669"/>
    <property type="project" value="TreeGrafter"/>
</dbReference>
<organism evidence="2">
    <name type="scientific">Sesamum radiatum</name>
    <name type="common">Black benniseed</name>
    <dbReference type="NCBI Taxonomy" id="300843"/>
    <lineage>
        <taxon>Eukaryota</taxon>
        <taxon>Viridiplantae</taxon>
        <taxon>Streptophyta</taxon>
        <taxon>Embryophyta</taxon>
        <taxon>Tracheophyta</taxon>
        <taxon>Spermatophyta</taxon>
        <taxon>Magnoliopsida</taxon>
        <taxon>eudicotyledons</taxon>
        <taxon>Gunneridae</taxon>
        <taxon>Pentapetalae</taxon>
        <taxon>asterids</taxon>
        <taxon>lamiids</taxon>
        <taxon>Lamiales</taxon>
        <taxon>Pedaliaceae</taxon>
        <taxon>Sesamum</taxon>
    </lineage>
</organism>
<evidence type="ECO:0000256" key="1">
    <source>
        <dbReference type="ARBA" id="ARBA00009861"/>
    </source>
</evidence>
<dbReference type="Pfam" id="PF02458">
    <property type="entry name" value="Transferase"/>
    <property type="match status" value="1"/>
</dbReference>
<dbReference type="Gene3D" id="3.30.559.10">
    <property type="entry name" value="Chloramphenicol acetyltransferase-like domain"/>
    <property type="match status" value="2"/>
</dbReference>
<sequence length="451" mass="50383">MAEVSFICKRTVGSTNPVQPGQFSPLSILDRVMEHNHLHVVFYYSLQTRRRAGELTKKLRESISDMLSAFPVVTGRLLRTSEGDWTIKCNDAGVRMVEARVEGTVDEWLNNVDREKELKLVHWEDMFHRPYFWSTFYVQITEFECGGLAVGLSCAHLLSDPTCAAMMIKSWADVTLHGEIIAPPLFHPLPSPRTGKKNRNFHLINHYKSAKENSVPASNTKQTTITLKFNQEMVKSCIAMATATNAHNCQLSLTPFEALAALFWTRISKVKGTKSALVGMSLCLDVRKVLGLEKGFFGNCMVYNRVQGDGIQETDLSKAAGFIKEAVSKTDRDEVMDLIEWLEQENWKTNPSCMNGSCLICANLENVDSYSAVFEENSSPLRVSYYIEPSVGAGQILILPAPRGDGPCSRVVSVTLPEVEAEKLLEDGLIKQFGPTIWMGLNRNLSQMECS</sequence>
<comment type="similarity">
    <text evidence="1">Belongs to the plant acyltransferase family.</text>
</comment>
<comment type="caution">
    <text evidence="2">The sequence shown here is derived from an EMBL/GenBank/DDBJ whole genome shotgun (WGS) entry which is preliminary data.</text>
</comment>
<dbReference type="AlphaFoldDB" id="A0AAW2KZV4"/>
<dbReference type="InterPro" id="IPR050317">
    <property type="entry name" value="Plant_Fungal_Acyltransferase"/>
</dbReference>
<accession>A0AAW2KZV4</accession>
<dbReference type="EMBL" id="JACGWJ010000026">
    <property type="protein sequence ID" value="KAL0312057.1"/>
    <property type="molecule type" value="Genomic_DNA"/>
</dbReference>
<reference evidence="2" key="1">
    <citation type="submission" date="2020-06" db="EMBL/GenBank/DDBJ databases">
        <authorList>
            <person name="Li T."/>
            <person name="Hu X."/>
            <person name="Zhang T."/>
            <person name="Song X."/>
            <person name="Zhang H."/>
            <person name="Dai N."/>
            <person name="Sheng W."/>
            <person name="Hou X."/>
            <person name="Wei L."/>
        </authorList>
    </citation>
    <scope>NUCLEOTIDE SEQUENCE</scope>
    <source>
        <strain evidence="2">G02</strain>
        <tissue evidence="2">Leaf</tissue>
    </source>
</reference>